<keyword evidence="3" id="KW-1185">Reference proteome</keyword>
<sequence length="96" mass="10329">MPRPRVSDQQGAPPQPLRSHLASPPDNARGTKRAPKHLVWQSIQRQPSPSATASTSSSAADLQDASQGRGRPKIRTTARGLPFRLQAPAKPPPAWP</sequence>
<feature type="region of interest" description="Disordered" evidence="1">
    <location>
        <begin position="1"/>
        <end position="96"/>
    </location>
</feature>
<dbReference type="EMBL" id="JANPWB010000002">
    <property type="protein sequence ID" value="KAJ1207099.1"/>
    <property type="molecule type" value="Genomic_DNA"/>
</dbReference>
<accession>A0AAV7W4P8</accession>
<protein>
    <submittedName>
        <fullName evidence="2">Uncharacterized protein</fullName>
    </submittedName>
</protein>
<evidence type="ECO:0000313" key="2">
    <source>
        <dbReference type="EMBL" id="KAJ1207099.1"/>
    </source>
</evidence>
<name>A0AAV7W4P8_PLEWA</name>
<gene>
    <name evidence="2" type="ORF">NDU88_002491</name>
</gene>
<dbReference type="AlphaFoldDB" id="A0AAV7W4P8"/>
<evidence type="ECO:0000313" key="3">
    <source>
        <dbReference type="Proteomes" id="UP001066276"/>
    </source>
</evidence>
<dbReference type="Proteomes" id="UP001066276">
    <property type="component" value="Chromosome 1_2"/>
</dbReference>
<reference evidence="2" key="1">
    <citation type="journal article" date="2022" name="bioRxiv">
        <title>Sequencing and chromosome-scale assembly of the giantPleurodeles waltlgenome.</title>
        <authorList>
            <person name="Brown T."/>
            <person name="Elewa A."/>
            <person name="Iarovenko S."/>
            <person name="Subramanian E."/>
            <person name="Araus A.J."/>
            <person name="Petzold A."/>
            <person name="Susuki M."/>
            <person name="Suzuki K.-i.T."/>
            <person name="Hayashi T."/>
            <person name="Toyoda A."/>
            <person name="Oliveira C."/>
            <person name="Osipova E."/>
            <person name="Leigh N.D."/>
            <person name="Simon A."/>
            <person name="Yun M.H."/>
        </authorList>
    </citation>
    <scope>NUCLEOTIDE SEQUENCE</scope>
    <source>
        <strain evidence="2">20211129_DDA</strain>
        <tissue evidence="2">Liver</tissue>
    </source>
</reference>
<proteinExistence type="predicted"/>
<feature type="compositionally biased region" description="Low complexity" evidence="1">
    <location>
        <begin position="46"/>
        <end position="66"/>
    </location>
</feature>
<comment type="caution">
    <text evidence="2">The sequence shown here is derived from an EMBL/GenBank/DDBJ whole genome shotgun (WGS) entry which is preliminary data.</text>
</comment>
<organism evidence="2 3">
    <name type="scientific">Pleurodeles waltl</name>
    <name type="common">Iberian ribbed newt</name>
    <dbReference type="NCBI Taxonomy" id="8319"/>
    <lineage>
        <taxon>Eukaryota</taxon>
        <taxon>Metazoa</taxon>
        <taxon>Chordata</taxon>
        <taxon>Craniata</taxon>
        <taxon>Vertebrata</taxon>
        <taxon>Euteleostomi</taxon>
        <taxon>Amphibia</taxon>
        <taxon>Batrachia</taxon>
        <taxon>Caudata</taxon>
        <taxon>Salamandroidea</taxon>
        <taxon>Salamandridae</taxon>
        <taxon>Pleurodelinae</taxon>
        <taxon>Pleurodeles</taxon>
    </lineage>
</organism>
<evidence type="ECO:0000256" key="1">
    <source>
        <dbReference type="SAM" id="MobiDB-lite"/>
    </source>
</evidence>